<gene>
    <name evidence="2" type="ORF">CWS31_013690</name>
</gene>
<keyword evidence="3" id="KW-1185">Reference proteome</keyword>
<dbReference type="EMBL" id="PJAI02000017">
    <property type="protein sequence ID" value="TYK64862.1"/>
    <property type="molecule type" value="Genomic_DNA"/>
</dbReference>
<name>A0ABY3MUI4_9GAMM</name>
<keyword evidence="1" id="KW-1133">Transmembrane helix</keyword>
<feature type="transmembrane region" description="Helical" evidence="1">
    <location>
        <begin position="78"/>
        <end position="97"/>
    </location>
</feature>
<feature type="transmembrane region" description="Helical" evidence="1">
    <location>
        <begin position="52"/>
        <end position="71"/>
    </location>
</feature>
<evidence type="ECO:0000256" key="1">
    <source>
        <dbReference type="SAM" id="Phobius"/>
    </source>
</evidence>
<keyword evidence="1" id="KW-0472">Membrane</keyword>
<feature type="transmembrane region" description="Helical" evidence="1">
    <location>
        <begin position="12"/>
        <end position="32"/>
    </location>
</feature>
<reference evidence="2 3" key="1">
    <citation type="submission" date="2019-08" db="EMBL/GenBank/DDBJ databases">
        <title>Microbe sample from Colwellia echini.</title>
        <authorList>
            <person name="Christiansen L."/>
            <person name="Pathiraja D."/>
            <person name="Schultz-Johansen M."/>
            <person name="Choi I.-G."/>
            <person name="Stougaard P."/>
        </authorList>
    </citation>
    <scope>NUCLEOTIDE SEQUENCE [LARGE SCALE GENOMIC DNA]</scope>
    <source>
        <strain evidence="2 3">A3</strain>
    </source>
</reference>
<evidence type="ECO:0000313" key="3">
    <source>
        <dbReference type="Proteomes" id="UP000815846"/>
    </source>
</evidence>
<protein>
    <submittedName>
        <fullName evidence="2">Uncharacterized protein</fullName>
    </submittedName>
</protein>
<dbReference type="Proteomes" id="UP000815846">
    <property type="component" value="Unassembled WGS sequence"/>
</dbReference>
<accession>A0ABY3MUI4</accession>
<sequence length="99" mass="11308">MEIAESSKTPKKAYVILTFQAITWALIISHFFEDYITGTDAAGSGMARGIGVFFFVVPSMIFIFCTTFYFLKKNLPAWFRFVSTFNYIGLFLTFAAINW</sequence>
<organism evidence="2 3">
    <name type="scientific">Colwellia echini</name>
    <dbReference type="NCBI Taxonomy" id="1982103"/>
    <lineage>
        <taxon>Bacteria</taxon>
        <taxon>Pseudomonadati</taxon>
        <taxon>Pseudomonadota</taxon>
        <taxon>Gammaproteobacteria</taxon>
        <taxon>Alteromonadales</taxon>
        <taxon>Colwelliaceae</taxon>
        <taxon>Colwellia</taxon>
    </lineage>
</organism>
<comment type="caution">
    <text evidence="2">The sequence shown here is derived from an EMBL/GenBank/DDBJ whole genome shotgun (WGS) entry which is preliminary data.</text>
</comment>
<dbReference type="RefSeq" id="WP_101343966.1">
    <property type="nucleotide sequence ID" value="NZ_PJAI02000017.1"/>
</dbReference>
<proteinExistence type="predicted"/>
<keyword evidence="1" id="KW-0812">Transmembrane</keyword>
<evidence type="ECO:0000313" key="2">
    <source>
        <dbReference type="EMBL" id="TYK64862.1"/>
    </source>
</evidence>